<dbReference type="InterPro" id="IPR023346">
    <property type="entry name" value="Lysozyme-like_dom_sf"/>
</dbReference>
<name>A0AAX2J457_KINKI</name>
<keyword evidence="4" id="KW-0456">Lyase</keyword>
<proteinExistence type="predicted"/>
<dbReference type="AlphaFoldDB" id="A0AAX2J457"/>
<dbReference type="PANTHER" id="PTHR30163:SF9">
    <property type="entry name" value="MEMBRANE-BOUND LYTIC MUREIN TRANSGLYCOSYLASE B"/>
    <property type="match status" value="1"/>
</dbReference>
<dbReference type="PANTHER" id="PTHR30163">
    <property type="entry name" value="MEMBRANE-BOUND LYTIC MUREIN TRANSGLYCOSYLASE B"/>
    <property type="match status" value="1"/>
</dbReference>
<dbReference type="GO" id="GO:0008933">
    <property type="term" value="F:peptidoglycan lytic transglycosylase activity"/>
    <property type="evidence" value="ECO:0007669"/>
    <property type="project" value="TreeGrafter"/>
</dbReference>
<feature type="domain" description="Transglycosylase SLT" evidence="3">
    <location>
        <begin position="71"/>
        <end position="363"/>
    </location>
</feature>
<dbReference type="EMBL" id="LS483426">
    <property type="protein sequence ID" value="SQH24778.1"/>
    <property type="molecule type" value="Genomic_DNA"/>
</dbReference>
<dbReference type="CDD" id="cd13399">
    <property type="entry name" value="Slt35-like"/>
    <property type="match status" value="1"/>
</dbReference>
<evidence type="ECO:0000313" key="4">
    <source>
        <dbReference type="EMBL" id="SQH24778.1"/>
    </source>
</evidence>
<reference evidence="4 5" key="1">
    <citation type="submission" date="2018-06" db="EMBL/GenBank/DDBJ databases">
        <authorList>
            <consortium name="Pathogen Informatics"/>
            <person name="Doyle S."/>
        </authorList>
    </citation>
    <scope>NUCLEOTIDE SEQUENCE [LARGE SCALE GENOMIC DNA]</scope>
    <source>
        <strain evidence="4 5">NCTC10529</strain>
    </source>
</reference>
<dbReference type="InterPro" id="IPR043426">
    <property type="entry name" value="MltB-like"/>
</dbReference>
<evidence type="ECO:0000256" key="1">
    <source>
        <dbReference type="PIRSR" id="PIRSR611757-1"/>
    </source>
</evidence>
<organism evidence="4 5">
    <name type="scientific">Kingella kingae</name>
    <dbReference type="NCBI Taxonomy" id="504"/>
    <lineage>
        <taxon>Bacteria</taxon>
        <taxon>Pseudomonadati</taxon>
        <taxon>Pseudomonadota</taxon>
        <taxon>Betaproteobacteria</taxon>
        <taxon>Neisseriales</taxon>
        <taxon>Neisseriaceae</taxon>
        <taxon>Kingella</taxon>
    </lineage>
</organism>
<dbReference type="GeneID" id="93262270"/>
<dbReference type="Gene3D" id="1.10.8.350">
    <property type="entry name" value="Bacterial muramidase"/>
    <property type="match status" value="1"/>
</dbReference>
<feature type="signal peptide" evidence="2">
    <location>
        <begin position="1"/>
        <end position="18"/>
    </location>
</feature>
<dbReference type="NCBIfam" id="TIGR02282">
    <property type="entry name" value="MltB"/>
    <property type="match status" value="1"/>
</dbReference>
<feature type="active site" evidence="1">
    <location>
        <position position="166"/>
    </location>
</feature>
<dbReference type="InterPro" id="IPR031304">
    <property type="entry name" value="SLT_2"/>
</dbReference>
<dbReference type="PROSITE" id="PS51257">
    <property type="entry name" value="PROKAR_LIPOPROTEIN"/>
    <property type="match status" value="1"/>
</dbReference>
<dbReference type="GO" id="GO:0009253">
    <property type="term" value="P:peptidoglycan catabolic process"/>
    <property type="evidence" value="ECO:0007669"/>
    <property type="project" value="TreeGrafter"/>
</dbReference>
<dbReference type="SUPFAM" id="SSF53955">
    <property type="entry name" value="Lysozyme-like"/>
    <property type="match status" value="1"/>
</dbReference>
<accession>A0AAX2J457</accession>
<dbReference type="InterPro" id="IPR011757">
    <property type="entry name" value="Lytic_transglycosylase_MltB"/>
</dbReference>
<dbReference type="Proteomes" id="UP000248598">
    <property type="component" value="Chromosome 1"/>
</dbReference>
<feature type="chain" id="PRO_5043668186" evidence="2">
    <location>
        <begin position="19"/>
        <end position="370"/>
    </location>
</feature>
<dbReference type="Pfam" id="PF13406">
    <property type="entry name" value="SLT_2"/>
    <property type="match status" value="1"/>
</dbReference>
<evidence type="ECO:0000313" key="5">
    <source>
        <dbReference type="Proteomes" id="UP000248598"/>
    </source>
</evidence>
<dbReference type="RefSeq" id="WP_003785515.1">
    <property type="nucleotide sequence ID" value="NZ_CP091518.1"/>
</dbReference>
<dbReference type="EC" id="4.2.2.-" evidence="4"/>
<keyword evidence="2" id="KW-0732">Signal</keyword>
<protein>
    <submittedName>
        <fullName evidence="4">Membrane-bound lytic murein transglycosylase B</fullName>
        <ecNumber evidence="4">4.2.2.-</ecNumber>
    </submittedName>
</protein>
<dbReference type="FunFam" id="1.10.8.350:FF:000001">
    <property type="entry name" value="Lytic murein transglycosylase B"/>
    <property type="match status" value="1"/>
</dbReference>
<evidence type="ECO:0000259" key="3">
    <source>
        <dbReference type="Pfam" id="PF13406"/>
    </source>
</evidence>
<sequence length="370" mass="41342">MSKNKLLTLALLATAACSSEQQPAPITQSTDPLMEIVRQVQTQSQQQTASNAAPFFNQAAPSVAQTGYLANPNVQAFMRYQNQVNGLDMAYMQQFFARVGYRGNIIQIMDRPATSRPWYEFRKGNGDASKIQAGQRFYTANRHPIDHTAARYGVPAQLIVAILGIETNYGKNKGNIPVADALATLAFDYPRRGAFFQQELGEFLKLAQEERRDAFGFVGSFAGAMGMPQFMPSSFRKWAVDYDGNGTRDIWNNVPDVAASVANYMKQHGWQTGGRMIVPARINPSPQIQALIDEKTALNYTVRQLRQMGVQPLQAVNDNERALLFRLEVAPNQFEYFIGLNNFYVVWQYNHSRMYVTAVRDIANGLGAGL</sequence>
<evidence type="ECO:0000256" key="2">
    <source>
        <dbReference type="SAM" id="SignalP"/>
    </source>
</evidence>
<gene>
    <name evidence="4" type="primary">mltB</name>
    <name evidence="4" type="ORF">NCTC10529_00970</name>
</gene>
<dbReference type="Gene3D" id="1.10.530.10">
    <property type="match status" value="1"/>
</dbReference>